<evidence type="ECO:0008006" key="3">
    <source>
        <dbReference type="Google" id="ProtNLM"/>
    </source>
</evidence>
<name>A0ABY8U8D3_TETOB</name>
<keyword evidence="2" id="KW-1185">Reference proteome</keyword>
<evidence type="ECO:0000313" key="1">
    <source>
        <dbReference type="EMBL" id="WIA15918.1"/>
    </source>
</evidence>
<proteinExistence type="predicted"/>
<protein>
    <recommendedName>
        <fullName evidence="3">Peptidase C-terminal archaeal/bacterial domain-containing protein</fullName>
    </recommendedName>
</protein>
<dbReference type="SUPFAM" id="SSF55486">
    <property type="entry name" value="Metalloproteases ('zincins'), catalytic domain"/>
    <property type="match status" value="1"/>
</dbReference>
<organism evidence="1 2">
    <name type="scientific">Tetradesmus obliquus</name>
    <name type="common">Green alga</name>
    <name type="synonym">Acutodesmus obliquus</name>
    <dbReference type="NCBI Taxonomy" id="3088"/>
    <lineage>
        <taxon>Eukaryota</taxon>
        <taxon>Viridiplantae</taxon>
        <taxon>Chlorophyta</taxon>
        <taxon>core chlorophytes</taxon>
        <taxon>Chlorophyceae</taxon>
        <taxon>CS clade</taxon>
        <taxon>Sphaeropleales</taxon>
        <taxon>Scenedesmaceae</taxon>
        <taxon>Tetradesmus</taxon>
    </lineage>
</organism>
<dbReference type="EMBL" id="CP126214">
    <property type="protein sequence ID" value="WIA15918.1"/>
    <property type="molecule type" value="Genomic_DNA"/>
</dbReference>
<gene>
    <name evidence="1" type="ORF">OEZ85_012667</name>
</gene>
<sequence length="737" mass="76995">MAYVTIHSRALLIDDGDIELAAAAASIGVEASSLHAASQSTGFAVPRLVEILRSDADAAIIDGALRYTCRRGGNSSRLTRQAQLLPGAVEGVTTANWPANSEDTQVPLTEAAVFKLHSRPTASRIAFLQFKGCTTEGTAWNTATNSDTGAAPINTPRFQMDGSGSSFTAAELKAIVTIWRGVASDYAIWDIDITTEEPPAAKIERSSDADTEYGMRVCIGGLPDWPKYEGKGNPDNTPAGLAFVGSFGLVIAPTADPSQVYKDLFVFAGGLTTKATMEAISHELGHTLGLSHDGLATSAGTYEYYSGPDVGLTTEYSVAGGRITLPQYPWAPIMGTGAEAQYTQWNNGNYGNLEPGGTPNNPQDDISVISTYLPLLPDEAGDSDTTAVAICSIGTCTPSTADPKRVQAVVQAVANRGTDRDYFSFVAAAAGPVTIRVDYVPGFSQLESVEVTGLGPTDVTIQYLRNDLRLDVSFSGGVSVQKPSQGLMDTSDTFTATLPAAGTYIFYVMPTTRVSSSPPLNLPTNYGMIGEYTLTVEYPGTRAVPPPTPSPSPPPAPNCKASTNCNPSSFCSDCSCSSTPSGSGTCNCPAAEGFKRGVFQAKQACLWALAATEGVNWTNPTSLGVFSAKANSLVRLPFAISTCPTSDKKIIKSISIQPLPAGSPASAACTKTPPAAKPLAVAAAGEPNKHQVCVGRKGYVVLRASLQAGQSAGKCYMLRAVLTDGRVLTGTLQVLAK</sequence>
<reference evidence="1 2" key="1">
    <citation type="submission" date="2023-05" db="EMBL/GenBank/DDBJ databases">
        <title>A 100% complete, gapless, phased diploid assembly of the Scenedesmus obliquus UTEX 3031 genome.</title>
        <authorList>
            <person name="Biondi T.C."/>
            <person name="Hanschen E.R."/>
            <person name="Kwon T."/>
            <person name="Eng W."/>
            <person name="Kruse C.P.S."/>
            <person name="Koehler S.I."/>
            <person name="Kunde Y."/>
            <person name="Gleasner C.D."/>
            <person name="You Mak K.T."/>
            <person name="Polle J."/>
            <person name="Hovde B.T."/>
            <person name="Starkenburg S.R."/>
        </authorList>
    </citation>
    <scope>NUCLEOTIDE SEQUENCE [LARGE SCALE GENOMIC DNA]</scope>
    <source>
        <strain evidence="1 2">DOE0152z</strain>
    </source>
</reference>
<accession>A0ABY8U8D3</accession>
<dbReference type="Proteomes" id="UP001244341">
    <property type="component" value="Chromosome 7b"/>
</dbReference>
<dbReference type="Gene3D" id="2.60.120.380">
    <property type="match status" value="1"/>
</dbReference>
<evidence type="ECO:0000313" key="2">
    <source>
        <dbReference type="Proteomes" id="UP001244341"/>
    </source>
</evidence>